<evidence type="ECO:0000256" key="1">
    <source>
        <dbReference type="SAM" id="Coils"/>
    </source>
</evidence>
<dbReference type="PROSITE" id="PS51257">
    <property type="entry name" value="PROKAR_LIPOPROTEIN"/>
    <property type="match status" value="1"/>
</dbReference>
<evidence type="ECO:0000313" key="3">
    <source>
        <dbReference type="EMBL" id="ATA82590.1"/>
    </source>
</evidence>
<gene>
    <name evidence="3" type="ORF">CGC53_09685</name>
</gene>
<accession>A0A250FBU1</accession>
<evidence type="ECO:0000313" key="4">
    <source>
        <dbReference type="Proteomes" id="UP000217276"/>
    </source>
</evidence>
<keyword evidence="2" id="KW-0732">Signal</keyword>
<reference evidence="4" key="1">
    <citation type="submission" date="2017-06" db="EMBL/GenBank/DDBJ databases">
        <title>Capnocytophaga spp. assemblies.</title>
        <authorList>
            <person name="Gulvik C.A."/>
        </authorList>
    </citation>
    <scope>NUCLEOTIDE SEQUENCE [LARGE SCALE GENOMIC DNA]</scope>
    <source>
        <strain evidence="4">H6253</strain>
    </source>
</reference>
<name>A0A250FBU1_9FLAO</name>
<feature type="signal peptide" evidence="2">
    <location>
        <begin position="1"/>
        <end position="21"/>
    </location>
</feature>
<feature type="coiled-coil region" evidence="1">
    <location>
        <begin position="90"/>
        <end position="134"/>
    </location>
</feature>
<sequence>MKKVLLMGVLASFMLAGCGTAKSPEMKRLEKQQQALKLNTELNELQMKLTQEQPNNQLLQTEATQANEEAINRTDAFSDANSASASAEKANKARKALRKARKANRNLAKSNRRIEKLQKDITKLQEKITKLNAEVEFSK</sequence>
<dbReference type="RefSeq" id="WP_095914583.1">
    <property type="nucleotide sequence ID" value="NZ_CAUUPF010000035.1"/>
</dbReference>
<dbReference type="AlphaFoldDB" id="A0A250FBU1"/>
<keyword evidence="4" id="KW-1185">Reference proteome</keyword>
<organism evidence="3 4">
    <name type="scientific">Capnocytophaga leadbetteri</name>
    <dbReference type="NCBI Taxonomy" id="327575"/>
    <lineage>
        <taxon>Bacteria</taxon>
        <taxon>Pseudomonadati</taxon>
        <taxon>Bacteroidota</taxon>
        <taxon>Flavobacteriia</taxon>
        <taxon>Flavobacteriales</taxon>
        <taxon>Flavobacteriaceae</taxon>
        <taxon>Capnocytophaga</taxon>
    </lineage>
</organism>
<dbReference type="KEGG" id="clk:CGC53_09685"/>
<dbReference type="EMBL" id="CP022384">
    <property type="protein sequence ID" value="ATA82590.1"/>
    <property type="molecule type" value="Genomic_DNA"/>
</dbReference>
<protein>
    <submittedName>
        <fullName evidence="3">SlyB protein</fullName>
    </submittedName>
</protein>
<proteinExistence type="predicted"/>
<evidence type="ECO:0000256" key="2">
    <source>
        <dbReference type="SAM" id="SignalP"/>
    </source>
</evidence>
<feature type="chain" id="PRO_5013100658" evidence="2">
    <location>
        <begin position="22"/>
        <end position="139"/>
    </location>
</feature>
<dbReference type="Proteomes" id="UP000217276">
    <property type="component" value="Chromosome"/>
</dbReference>
<keyword evidence="1" id="KW-0175">Coiled coil</keyword>